<evidence type="ECO:0000256" key="4">
    <source>
        <dbReference type="ARBA" id="ARBA00023136"/>
    </source>
</evidence>
<keyword evidence="3 6" id="KW-1133">Transmembrane helix</keyword>
<evidence type="ECO:0000259" key="7">
    <source>
        <dbReference type="Pfam" id="PF00520"/>
    </source>
</evidence>
<organism evidence="8 9">
    <name type="scientific">Oopsacas minuta</name>
    <dbReference type="NCBI Taxonomy" id="111878"/>
    <lineage>
        <taxon>Eukaryota</taxon>
        <taxon>Metazoa</taxon>
        <taxon>Porifera</taxon>
        <taxon>Hexactinellida</taxon>
        <taxon>Hexasterophora</taxon>
        <taxon>Lyssacinosida</taxon>
        <taxon>Leucopsacidae</taxon>
        <taxon>Oopsacas</taxon>
    </lineage>
</organism>
<evidence type="ECO:0000256" key="1">
    <source>
        <dbReference type="ARBA" id="ARBA00004141"/>
    </source>
</evidence>
<dbReference type="Gene3D" id="1.10.287.70">
    <property type="match status" value="1"/>
</dbReference>
<feature type="transmembrane region" description="Helical" evidence="6">
    <location>
        <begin position="284"/>
        <end position="307"/>
    </location>
</feature>
<dbReference type="EMBL" id="JAKMXF010000111">
    <property type="protein sequence ID" value="KAI6657795.1"/>
    <property type="molecule type" value="Genomic_DNA"/>
</dbReference>
<dbReference type="GO" id="GO:0009566">
    <property type="term" value="P:fertilization"/>
    <property type="evidence" value="ECO:0007669"/>
    <property type="project" value="TreeGrafter"/>
</dbReference>
<dbReference type="InterPro" id="IPR027359">
    <property type="entry name" value="Volt_channel_dom_sf"/>
</dbReference>
<dbReference type="GO" id="GO:0036128">
    <property type="term" value="C:CatSper complex"/>
    <property type="evidence" value="ECO:0007669"/>
    <property type="project" value="InterPro"/>
</dbReference>
<evidence type="ECO:0000256" key="5">
    <source>
        <dbReference type="SAM" id="MobiDB-lite"/>
    </source>
</evidence>
<protein>
    <submittedName>
        <fullName evidence="8">Cation channel sperm-associated protein 2</fullName>
    </submittedName>
</protein>
<evidence type="ECO:0000313" key="8">
    <source>
        <dbReference type="EMBL" id="KAI6657795.1"/>
    </source>
</evidence>
<dbReference type="Pfam" id="PF00520">
    <property type="entry name" value="Ion_trans"/>
    <property type="match status" value="1"/>
</dbReference>
<reference evidence="8 9" key="1">
    <citation type="journal article" date="2023" name="BMC Biol.">
        <title>The compact genome of the sponge Oopsacas minuta (Hexactinellida) is lacking key metazoan core genes.</title>
        <authorList>
            <person name="Santini S."/>
            <person name="Schenkelaars Q."/>
            <person name="Jourda C."/>
            <person name="Duchesne M."/>
            <person name="Belahbib H."/>
            <person name="Rocher C."/>
            <person name="Selva M."/>
            <person name="Riesgo A."/>
            <person name="Vervoort M."/>
            <person name="Leys S.P."/>
            <person name="Kodjabachian L."/>
            <person name="Le Bivic A."/>
            <person name="Borchiellini C."/>
            <person name="Claverie J.M."/>
            <person name="Renard E."/>
        </authorList>
    </citation>
    <scope>NUCLEOTIDE SEQUENCE [LARGE SCALE GENOMIC DNA]</scope>
    <source>
        <strain evidence="8">SPO-2</strain>
    </source>
</reference>
<feature type="region of interest" description="Disordered" evidence="5">
    <location>
        <begin position="391"/>
        <end position="426"/>
    </location>
</feature>
<proteinExistence type="predicted"/>
<dbReference type="InterPro" id="IPR005821">
    <property type="entry name" value="Ion_trans_dom"/>
</dbReference>
<dbReference type="GO" id="GO:0030317">
    <property type="term" value="P:flagellated sperm motility"/>
    <property type="evidence" value="ECO:0007669"/>
    <property type="project" value="InterPro"/>
</dbReference>
<dbReference type="AlphaFoldDB" id="A0AAV7KAE6"/>
<dbReference type="Gene3D" id="1.20.120.350">
    <property type="entry name" value="Voltage-gated potassium channels. Chain C"/>
    <property type="match status" value="1"/>
</dbReference>
<dbReference type="InterPro" id="IPR028747">
    <property type="entry name" value="CatSper2"/>
</dbReference>
<feature type="compositionally biased region" description="Low complexity" evidence="5">
    <location>
        <begin position="413"/>
        <end position="426"/>
    </location>
</feature>
<dbReference type="SUPFAM" id="SSF81324">
    <property type="entry name" value="Voltage-gated potassium channels"/>
    <property type="match status" value="1"/>
</dbReference>
<accession>A0AAV7KAE6</accession>
<feature type="transmembrane region" description="Helical" evidence="6">
    <location>
        <begin position="251"/>
        <end position="272"/>
    </location>
</feature>
<evidence type="ECO:0000256" key="6">
    <source>
        <dbReference type="SAM" id="Phobius"/>
    </source>
</evidence>
<dbReference type="PANTHER" id="PTHR46923">
    <property type="entry name" value="CATION CHANNEL SPERM-ASSOCIATED PROTEIN 2"/>
    <property type="match status" value="1"/>
</dbReference>
<keyword evidence="4 6" id="KW-0472">Membrane</keyword>
<keyword evidence="9" id="KW-1185">Reference proteome</keyword>
<feature type="domain" description="Ion transport" evidence="7">
    <location>
        <begin position="113"/>
        <end position="362"/>
    </location>
</feature>
<comment type="subcellular location">
    <subcellularLocation>
        <location evidence="1">Membrane</location>
        <topology evidence="1">Multi-pass membrane protein</topology>
    </subcellularLocation>
</comment>
<evidence type="ECO:0000256" key="3">
    <source>
        <dbReference type="ARBA" id="ARBA00022989"/>
    </source>
</evidence>
<dbReference type="GO" id="GO:0005227">
    <property type="term" value="F:calcium-activated cation channel activity"/>
    <property type="evidence" value="ECO:0007669"/>
    <property type="project" value="InterPro"/>
</dbReference>
<evidence type="ECO:0000256" key="2">
    <source>
        <dbReference type="ARBA" id="ARBA00022692"/>
    </source>
</evidence>
<dbReference type="PANTHER" id="PTHR46923:SF1">
    <property type="entry name" value="CATION CHANNEL SPERM-ASSOCIATED PROTEIN 2"/>
    <property type="match status" value="1"/>
</dbReference>
<dbReference type="Proteomes" id="UP001165289">
    <property type="component" value="Unassembled WGS sequence"/>
</dbReference>
<dbReference type="GO" id="GO:0048240">
    <property type="term" value="P:sperm capacitation"/>
    <property type="evidence" value="ECO:0007669"/>
    <property type="project" value="TreeGrafter"/>
</dbReference>
<sequence>MEPEFSEKEKNGKYAHLSRHTGFFRSSIIEEFQMLEGISDQGVVNPPIYNTSDILDKNIFNKIVQNTSQLIKFKTYVKDPGDGNQDKEKKSAHLGNRKTDKINHFTHSILSNPYFHKLGPSLLILNCITLAASGELEGFQAGTWHHAVRTSLDLMDLVIIVILSSEIVLKWLNNFQRFWYCWWNLFDLVIISLTTIPAVLSLIPSVPGSVLFEVTKYLRALRIIRSLKLISRVSGLKIIVLTLLEAFQSMAFIMVLLFAVAYIFAIVAVSLFQPTSQVEETEYFAAYYRSFSTLHDAILTLFQLFTLDQWYRVYRAAASVIDPNMRVVLMIYVILWIWLGAFIFKNIIVGIIVENFEVISAQLTNENNKEAQQQTNKRILSAWNNQLCDTDSESSSTFEDSSPNHQHKESTVSESSPSRIPGYSSSSLTDIHQECQGWQAAVHEYAKTLGMDPDNVLWSRENLFNYYQVMEELFENLEEAKQLERILGEVIIKLFDKTSKDIK</sequence>
<evidence type="ECO:0000313" key="9">
    <source>
        <dbReference type="Proteomes" id="UP001165289"/>
    </source>
</evidence>
<feature type="transmembrane region" description="Helical" evidence="6">
    <location>
        <begin position="179"/>
        <end position="203"/>
    </location>
</feature>
<name>A0AAV7KAE6_9METZ</name>
<keyword evidence="2 6" id="KW-0812">Transmembrane</keyword>
<comment type="caution">
    <text evidence="8">The sequence shown here is derived from an EMBL/GenBank/DDBJ whole genome shotgun (WGS) entry which is preliminary data.</text>
</comment>
<feature type="transmembrane region" description="Helical" evidence="6">
    <location>
        <begin position="327"/>
        <end position="353"/>
    </location>
</feature>
<gene>
    <name evidence="8" type="ORF">LOD99_538</name>
</gene>